<feature type="transmembrane region" description="Helical" evidence="4">
    <location>
        <begin position="16"/>
        <end position="35"/>
    </location>
</feature>
<reference evidence="6" key="1">
    <citation type="submission" date="2021-01" db="EMBL/GenBank/DDBJ databases">
        <authorList>
            <person name="Corre E."/>
            <person name="Pelletier E."/>
            <person name="Niang G."/>
            <person name="Scheremetjew M."/>
            <person name="Finn R."/>
            <person name="Kale V."/>
            <person name="Holt S."/>
            <person name="Cochrane G."/>
            <person name="Meng A."/>
            <person name="Brown T."/>
            <person name="Cohen L."/>
        </authorList>
    </citation>
    <scope>NUCLEOTIDE SEQUENCE</scope>
    <source>
        <strain evidence="6">Pop2</strain>
    </source>
</reference>
<dbReference type="GO" id="GO:0005524">
    <property type="term" value="F:ATP binding"/>
    <property type="evidence" value="ECO:0007669"/>
    <property type="project" value="UniProtKB-KW"/>
</dbReference>
<feature type="region of interest" description="Disordered" evidence="3">
    <location>
        <begin position="54"/>
        <end position="81"/>
    </location>
</feature>
<feature type="domain" description="Zeta toxin" evidence="5">
    <location>
        <begin position="137"/>
        <end position="306"/>
    </location>
</feature>
<evidence type="ECO:0000259" key="5">
    <source>
        <dbReference type="Pfam" id="PF06414"/>
    </source>
</evidence>
<protein>
    <recommendedName>
        <fullName evidence="5">Zeta toxin domain-containing protein</fullName>
    </recommendedName>
</protein>
<dbReference type="EMBL" id="HBGN01017507">
    <property type="protein sequence ID" value="CAD9330280.1"/>
    <property type="molecule type" value="Transcribed_RNA"/>
</dbReference>
<dbReference type="InterPro" id="IPR010488">
    <property type="entry name" value="Zeta_toxin_domain"/>
</dbReference>
<dbReference type="EMBL" id="HBGN01017506">
    <property type="protein sequence ID" value="CAD9330275.1"/>
    <property type="molecule type" value="Transcribed_RNA"/>
</dbReference>
<evidence type="ECO:0000256" key="4">
    <source>
        <dbReference type="SAM" id="Phobius"/>
    </source>
</evidence>
<accession>A0A6U3R2T2</accession>
<dbReference type="AlphaFoldDB" id="A0A6U3R2T2"/>
<proteinExistence type="predicted"/>
<keyword evidence="1" id="KW-0547">Nucleotide-binding</keyword>
<name>A0A6U3R2T2_9STRA</name>
<dbReference type="SUPFAM" id="SSF52540">
    <property type="entry name" value="P-loop containing nucleoside triphosphate hydrolases"/>
    <property type="match status" value="1"/>
</dbReference>
<dbReference type="InterPro" id="IPR027417">
    <property type="entry name" value="P-loop_NTPase"/>
</dbReference>
<evidence type="ECO:0000256" key="2">
    <source>
        <dbReference type="ARBA" id="ARBA00022840"/>
    </source>
</evidence>
<sequence length="343" mass="40151">MLRKRIKVRSRQQRHILLPIGCLIIVLIIHFYTSLSMIHDDPFIPHLPTKDHHVKMFSPPPPPSPSSSSSTNTQHHPSSLHFHGKFTSIRSKLDYTYHDIYTKNRQLLQDDIIESYLSNQITTSLMIQDVEKDDVVCQIPKEPWIVFMAGAMGVGKSYTIKHLNKTKRFPLQSFIYIDPDEIRHYLPEYHHHLPEQVGYLTNKEAGYILEMITLLSLQSGYNTIIDGSLRDYKWYAKYFHFLRREYDTFRIAIIYVKAPSREAVFARAENRFKLTGGRIVPNQTLELALDQVPRSIEILKPLTDFFVEIMNPPNKNDVDLVTMVPGEDFSWDVFRKQWDQTCF</sequence>
<evidence type="ECO:0000313" key="6">
    <source>
        <dbReference type="EMBL" id="CAD9330275.1"/>
    </source>
</evidence>
<keyword evidence="4" id="KW-1133">Transmembrane helix</keyword>
<organism evidence="6">
    <name type="scientific">Ditylum brightwellii</name>
    <dbReference type="NCBI Taxonomy" id="49249"/>
    <lineage>
        <taxon>Eukaryota</taxon>
        <taxon>Sar</taxon>
        <taxon>Stramenopiles</taxon>
        <taxon>Ochrophyta</taxon>
        <taxon>Bacillariophyta</taxon>
        <taxon>Mediophyceae</taxon>
        <taxon>Lithodesmiophycidae</taxon>
        <taxon>Lithodesmiales</taxon>
        <taxon>Lithodesmiaceae</taxon>
        <taxon>Ditylum</taxon>
    </lineage>
</organism>
<evidence type="ECO:0000256" key="3">
    <source>
        <dbReference type="SAM" id="MobiDB-lite"/>
    </source>
</evidence>
<keyword evidence="2" id="KW-0067">ATP-binding</keyword>
<dbReference type="Pfam" id="PF06414">
    <property type="entry name" value="Zeta_toxin"/>
    <property type="match status" value="1"/>
</dbReference>
<gene>
    <name evidence="6" type="ORF">DBRI1063_LOCUS11212</name>
    <name evidence="7" type="ORF">DBRI1063_LOCUS11213</name>
</gene>
<keyword evidence="4" id="KW-0472">Membrane</keyword>
<evidence type="ECO:0000256" key="1">
    <source>
        <dbReference type="ARBA" id="ARBA00022741"/>
    </source>
</evidence>
<evidence type="ECO:0000313" key="7">
    <source>
        <dbReference type="EMBL" id="CAD9330280.1"/>
    </source>
</evidence>
<keyword evidence="4" id="KW-0812">Transmembrane</keyword>
<dbReference type="GO" id="GO:0016301">
    <property type="term" value="F:kinase activity"/>
    <property type="evidence" value="ECO:0007669"/>
    <property type="project" value="InterPro"/>
</dbReference>
<dbReference type="Gene3D" id="3.40.50.300">
    <property type="entry name" value="P-loop containing nucleotide triphosphate hydrolases"/>
    <property type="match status" value="1"/>
</dbReference>